<reference evidence="2" key="1">
    <citation type="journal article" date="2019" name="Int. J. Syst. Evol. Microbiol.">
        <title>The Global Catalogue of Microorganisms (GCM) 10K type strain sequencing project: providing services to taxonomists for standard genome sequencing and annotation.</title>
        <authorList>
            <consortium name="The Broad Institute Genomics Platform"/>
            <consortium name="The Broad Institute Genome Sequencing Center for Infectious Disease"/>
            <person name="Wu L."/>
            <person name="Ma J."/>
        </authorList>
    </citation>
    <scope>NUCLEOTIDE SEQUENCE [LARGE SCALE GENOMIC DNA]</scope>
    <source>
        <strain evidence="2">CGMCC 1.12851</strain>
    </source>
</reference>
<accession>A0ABQ1J632</accession>
<sequence length="124" mass="13265">MTDKIRASDDPVSVEHEPSLAEVAARRLAARSQWQQALARAQVRFNPVNMRNEAVETAADAIGGAVDKVGATAWMHRGKLAMAGVLSGLFFARKPISQACAPVIEKTKVSIDKAAARVRAKTKG</sequence>
<keyword evidence="2" id="KW-1185">Reference proteome</keyword>
<comment type="caution">
    <text evidence="1">The sequence shown here is derived from an EMBL/GenBank/DDBJ whole genome shotgun (WGS) entry which is preliminary data.</text>
</comment>
<dbReference type="RefSeq" id="WP_188513677.1">
    <property type="nucleotide sequence ID" value="NZ_BMGD01000002.1"/>
</dbReference>
<evidence type="ECO:0000313" key="2">
    <source>
        <dbReference type="Proteomes" id="UP000614261"/>
    </source>
</evidence>
<evidence type="ECO:0000313" key="1">
    <source>
        <dbReference type="EMBL" id="GGB60514.1"/>
    </source>
</evidence>
<name>A0ABQ1J632_9SPHN</name>
<organism evidence="1 2">
    <name type="scientific">Blastomonas aquatica</name>
    <dbReference type="NCBI Taxonomy" id="1510276"/>
    <lineage>
        <taxon>Bacteria</taxon>
        <taxon>Pseudomonadati</taxon>
        <taxon>Pseudomonadota</taxon>
        <taxon>Alphaproteobacteria</taxon>
        <taxon>Sphingomonadales</taxon>
        <taxon>Sphingomonadaceae</taxon>
        <taxon>Blastomonas</taxon>
    </lineage>
</organism>
<dbReference type="EMBL" id="BMGD01000002">
    <property type="protein sequence ID" value="GGB60514.1"/>
    <property type="molecule type" value="Genomic_DNA"/>
</dbReference>
<dbReference type="Proteomes" id="UP000614261">
    <property type="component" value="Unassembled WGS sequence"/>
</dbReference>
<evidence type="ECO:0008006" key="3">
    <source>
        <dbReference type="Google" id="ProtNLM"/>
    </source>
</evidence>
<gene>
    <name evidence="1" type="ORF">GCM10010833_14260</name>
</gene>
<proteinExistence type="predicted"/>
<protein>
    <recommendedName>
        <fullName evidence="3">DUF3618 domain-containing protein</fullName>
    </recommendedName>
</protein>